<dbReference type="Gene3D" id="3.40.50.1010">
    <property type="entry name" value="5'-nuclease"/>
    <property type="match status" value="1"/>
</dbReference>
<evidence type="ECO:0000313" key="4">
    <source>
        <dbReference type="RefSeq" id="XP_018024108.1"/>
    </source>
</evidence>
<reference evidence="4" key="1">
    <citation type="submission" date="2025-08" db="UniProtKB">
        <authorList>
            <consortium name="RefSeq"/>
        </authorList>
    </citation>
    <scope>IDENTIFICATION</scope>
    <source>
        <tissue evidence="4">Whole organism</tissue>
    </source>
</reference>
<protein>
    <submittedName>
        <fullName evidence="4">Uncharacterized protein LOC108679881</fullName>
    </submittedName>
</protein>
<dbReference type="Pfam" id="PF13638">
    <property type="entry name" value="PIN_4"/>
    <property type="match status" value="1"/>
</dbReference>
<dbReference type="GeneID" id="108679881"/>
<dbReference type="CTD" id="54823"/>
<dbReference type="InterPro" id="IPR002716">
    <property type="entry name" value="PIN_dom"/>
</dbReference>
<dbReference type="SMART" id="SM00670">
    <property type="entry name" value="PINc"/>
    <property type="match status" value="1"/>
</dbReference>
<keyword evidence="3" id="KW-1185">Reference proteome</keyword>
<dbReference type="OMA" id="CTSECKE"/>
<dbReference type="KEGG" id="hazt:108679881"/>
<proteinExistence type="predicted"/>
<dbReference type="PROSITE" id="PS50020">
    <property type="entry name" value="WW_DOMAIN_2"/>
    <property type="match status" value="1"/>
</dbReference>
<gene>
    <name evidence="4" type="primary">LOC108679881</name>
</gene>
<dbReference type="Proteomes" id="UP000694843">
    <property type="component" value="Unplaced"/>
</dbReference>
<dbReference type="AlphaFoldDB" id="A0A8B7PDD6"/>
<dbReference type="RefSeq" id="XP_018024108.1">
    <property type="nucleotide sequence ID" value="XM_018168619.1"/>
</dbReference>
<dbReference type="InterPro" id="IPR029060">
    <property type="entry name" value="PIN-like_dom_sf"/>
</dbReference>
<dbReference type="InterPro" id="IPR052626">
    <property type="entry name" value="SWT1_Regulator"/>
</dbReference>
<dbReference type="InterPro" id="IPR001202">
    <property type="entry name" value="WW_dom"/>
</dbReference>
<evidence type="ECO:0000256" key="1">
    <source>
        <dbReference type="SAM" id="MobiDB-lite"/>
    </source>
</evidence>
<dbReference type="InterPro" id="IPR036020">
    <property type="entry name" value="WW_dom_sf"/>
</dbReference>
<dbReference type="OrthoDB" id="548295at2759"/>
<dbReference type="SUPFAM" id="SSF51045">
    <property type="entry name" value="WW domain"/>
    <property type="match status" value="1"/>
</dbReference>
<dbReference type="CDD" id="cd00201">
    <property type="entry name" value="WW"/>
    <property type="match status" value="1"/>
</dbReference>
<dbReference type="Gene3D" id="2.20.70.10">
    <property type="match status" value="1"/>
</dbReference>
<name>A0A8B7PDD6_HYAAZ</name>
<feature type="region of interest" description="Disordered" evidence="1">
    <location>
        <begin position="1"/>
        <end position="26"/>
    </location>
</feature>
<feature type="domain" description="WW" evidence="2">
    <location>
        <begin position="29"/>
        <end position="64"/>
    </location>
</feature>
<evidence type="ECO:0000259" key="2">
    <source>
        <dbReference type="PROSITE" id="PS50020"/>
    </source>
</evidence>
<sequence length="1077" mass="119781">MAANKSAQNDSRKTGSNSHENADNLSCSSELPPHWILKQSRSRKGQIYYANCLTKEVTWELPNFEPCPEGCSKCLQYQKVVPKEIFLCKGKTNKLMTSIDTKSGSEKRKKSAIEKPDLDNFSPKSKKLKCQNLEDVNLKKEILPKAGGIQKNPILTKSSMKLDPKFGSPKFQNDSGHTSEASTANMKSISTKKFISSVKSENQDDGYTLHHINVMKSTNTLSGINSSSSPPKSKTFLHQCKPKIPKKQPFTTNIISEETSRNISERNLSESVGRTLDGLGKVLKVPQLCTSECKEIKNVNVLKLFCKKAKITELSQQPKDCQAVQTLLDPDTQWPITHQDETSSMISTEKHSTDEFPNEFVQSLPSKFGAITPDSSAIAVGITSNKKIFPQSIAEGIDAEKGGMARGTLFDNKPCKPIPLEDASCLSRFGQIELDVKSLTTCIVVDTNILIHNLSLLKSLSSNNIFMRGSEYHVLVVPYTALVELDGLKQQEALVARVRAAIKWCNKAFGPASAVAGESYSSIVQGQSYTNFKYLCETMGSKKGDDCIRDCCLWLQQQGFCVMLLSNDMNFRTKVHMANILCIDSTGMWNKLEWLNETRSSNSLQLFPVEKNQDIGSVKKNGDLNRQGQKREVLLRTQCKEVDASRDEDSVPSTDSVTNLGIIGRTEFWQTENMIMNFSSTNSDSLCPVQIPPREIICSSLKNTIENILKQIMQDVYDDLWLQIVFRKPPWTLDDLIVCWEKHWRAVLFDQFPNSVLKYLRRFKSLLANESTETKLFDSMSQIFLQFSLTKFSNLVEYPKELAYFNSSTSEFSSLLSSGETSDSSMTSFANQNNIEDVMLKDALAYSAAQLDSLNGGRPASASSVSAITSSESSIIYSTSHFVPNSITPSKFCPVLHSSEPEKDACASQFSHDTRHQDVSPVSLTIQDEANEQRAVDEILDSTILKVALDALTATGNKMRDLVLDGLSSLAAVEGPDRTRVLQSLLCLRDCIRSLREAIARCRLQPSAATHLTALRAAICSFWTNVPGEVSVPQVFSGPQGDLIAQALFVKQESEFWLNCINQLREMEVKLELAQEP</sequence>
<dbReference type="SUPFAM" id="SSF88723">
    <property type="entry name" value="PIN domain-like"/>
    <property type="match status" value="1"/>
</dbReference>
<accession>A0A8B7PDD6</accession>
<dbReference type="PANTHER" id="PTHR16161">
    <property type="entry name" value="TRANSCRIPTIONAL PROTEIN SWT1"/>
    <property type="match status" value="1"/>
</dbReference>
<dbReference type="GO" id="GO:0005634">
    <property type="term" value="C:nucleus"/>
    <property type="evidence" value="ECO:0007669"/>
    <property type="project" value="TreeGrafter"/>
</dbReference>
<organism evidence="3 4">
    <name type="scientific">Hyalella azteca</name>
    <name type="common">Amphipod</name>
    <dbReference type="NCBI Taxonomy" id="294128"/>
    <lineage>
        <taxon>Eukaryota</taxon>
        <taxon>Metazoa</taxon>
        <taxon>Ecdysozoa</taxon>
        <taxon>Arthropoda</taxon>
        <taxon>Crustacea</taxon>
        <taxon>Multicrustacea</taxon>
        <taxon>Malacostraca</taxon>
        <taxon>Eumalacostraca</taxon>
        <taxon>Peracarida</taxon>
        <taxon>Amphipoda</taxon>
        <taxon>Senticaudata</taxon>
        <taxon>Talitrida</taxon>
        <taxon>Talitroidea</taxon>
        <taxon>Hyalellidae</taxon>
        <taxon>Hyalella</taxon>
    </lineage>
</organism>
<dbReference type="PANTHER" id="PTHR16161:SF0">
    <property type="entry name" value="TRANSCRIPTIONAL PROTEIN SWT1"/>
    <property type="match status" value="1"/>
</dbReference>
<evidence type="ECO:0000313" key="3">
    <source>
        <dbReference type="Proteomes" id="UP000694843"/>
    </source>
</evidence>